<evidence type="ECO:0000313" key="2">
    <source>
        <dbReference type="EMBL" id="TWT82356.1"/>
    </source>
</evidence>
<name>A0A5C5Z5L2_9BACT</name>
<comment type="caution">
    <text evidence="2">The sequence shown here is derived from an EMBL/GenBank/DDBJ whole genome shotgun (WGS) entry which is preliminary data.</text>
</comment>
<evidence type="ECO:0000313" key="3">
    <source>
        <dbReference type="Proteomes" id="UP000315010"/>
    </source>
</evidence>
<dbReference type="OrthoDB" id="9809206at2"/>
<sequence length="146" mass="16630">MGAKQQNVALELRIAMLQEAANHDPTEQAERSDESHIDLLKQIDVVIAQQKNTTSTLQDTQSKQVELETELGRLADKQLDNGPPYSIRMLDQLRDAIAADKAKRESLENSLLTARETLEQTPWRRIIRLIAHYHEPDGLVISPRQR</sequence>
<organism evidence="2 3">
    <name type="scientific">Novipirellula herctigrandis</name>
    <dbReference type="NCBI Taxonomy" id="2527986"/>
    <lineage>
        <taxon>Bacteria</taxon>
        <taxon>Pseudomonadati</taxon>
        <taxon>Planctomycetota</taxon>
        <taxon>Planctomycetia</taxon>
        <taxon>Pirellulales</taxon>
        <taxon>Pirellulaceae</taxon>
        <taxon>Novipirellula</taxon>
    </lineage>
</organism>
<dbReference type="Proteomes" id="UP000315010">
    <property type="component" value="Unassembled WGS sequence"/>
</dbReference>
<dbReference type="RefSeq" id="WP_146398817.1">
    <property type="nucleotide sequence ID" value="NZ_SJPJ01000001.1"/>
</dbReference>
<feature type="coiled-coil region" evidence="1">
    <location>
        <begin position="57"/>
        <end position="110"/>
    </location>
</feature>
<protein>
    <recommendedName>
        <fullName evidence="4">Chromosome partition protein Smc</fullName>
    </recommendedName>
</protein>
<evidence type="ECO:0000256" key="1">
    <source>
        <dbReference type="SAM" id="Coils"/>
    </source>
</evidence>
<evidence type="ECO:0008006" key="4">
    <source>
        <dbReference type="Google" id="ProtNLM"/>
    </source>
</evidence>
<dbReference type="EMBL" id="SJPJ01000001">
    <property type="protein sequence ID" value="TWT82356.1"/>
    <property type="molecule type" value="Genomic_DNA"/>
</dbReference>
<keyword evidence="1" id="KW-0175">Coiled coil</keyword>
<accession>A0A5C5Z5L2</accession>
<reference evidence="2 3" key="1">
    <citation type="submission" date="2019-02" db="EMBL/GenBank/DDBJ databases">
        <title>Deep-cultivation of Planctomycetes and their phenomic and genomic characterization uncovers novel biology.</title>
        <authorList>
            <person name="Wiegand S."/>
            <person name="Jogler M."/>
            <person name="Boedeker C."/>
            <person name="Pinto D."/>
            <person name="Vollmers J."/>
            <person name="Rivas-Marin E."/>
            <person name="Kohn T."/>
            <person name="Peeters S.H."/>
            <person name="Heuer A."/>
            <person name="Rast P."/>
            <person name="Oberbeckmann S."/>
            <person name="Bunk B."/>
            <person name="Jeske O."/>
            <person name="Meyerdierks A."/>
            <person name="Storesund J.E."/>
            <person name="Kallscheuer N."/>
            <person name="Luecker S."/>
            <person name="Lage O.M."/>
            <person name="Pohl T."/>
            <person name="Merkel B.J."/>
            <person name="Hornburger P."/>
            <person name="Mueller R.-W."/>
            <person name="Bruemmer F."/>
            <person name="Labrenz M."/>
            <person name="Spormann A.M."/>
            <person name="Op Den Camp H."/>
            <person name="Overmann J."/>
            <person name="Amann R."/>
            <person name="Jetten M.S.M."/>
            <person name="Mascher T."/>
            <person name="Medema M.H."/>
            <person name="Devos D.P."/>
            <person name="Kaster A.-K."/>
            <person name="Ovreas L."/>
            <person name="Rohde M."/>
            <person name="Galperin M.Y."/>
            <person name="Jogler C."/>
        </authorList>
    </citation>
    <scope>NUCLEOTIDE SEQUENCE [LARGE SCALE GENOMIC DNA]</scope>
    <source>
        <strain evidence="2 3">CA13</strain>
    </source>
</reference>
<gene>
    <name evidence="2" type="ORF">CA13_38180</name>
</gene>
<keyword evidence="3" id="KW-1185">Reference proteome</keyword>
<proteinExistence type="predicted"/>
<dbReference type="AlphaFoldDB" id="A0A5C5Z5L2"/>